<keyword evidence="10" id="KW-0732">Signal</keyword>
<evidence type="ECO:0000256" key="1">
    <source>
        <dbReference type="ARBA" id="ARBA00004429"/>
    </source>
</evidence>
<dbReference type="AlphaFoldDB" id="A0A316VCT2"/>
<evidence type="ECO:0000256" key="8">
    <source>
        <dbReference type="SAM" id="MobiDB-lite"/>
    </source>
</evidence>
<evidence type="ECO:0000313" key="11">
    <source>
        <dbReference type="EMBL" id="PWN35114.1"/>
    </source>
</evidence>
<evidence type="ECO:0000256" key="7">
    <source>
        <dbReference type="ARBA" id="ARBA00023136"/>
    </source>
</evidence>
<feature type="compositionally biased region" description="Basic and acidic residues" evidence="8">
    <location>
        <begin position="55"/>
        <end position="68"/>
    </location>
</feature>
<feature type="chain" id="PRO_5016263823" description="Sulphur transport domain-containing protein" evidence="10">
    <location>
        <begin position="28"/>
        <end position="432"/>
    </location>
</feature>
<evidence type="ECO:0000256" key="4">
    <source>
        <dbReference type="ARBA" id="ARBA00022519"/>
    </source>
</evidence>
<name>A0A316VCT2_9BASI</name>
<dbReference type="GO" id="GO:0005886">
    <property type="term" value="C:plasma membrane"/>
    <property type="evidence" value="ECO:0007669"/>
    <property type="project" value="UniProtKB-SubCell"/>
</dbReference>
<accession>A0A316VCT2</accession>
<evidence type="ECO:0000256" key="6">
    <source>
        <dbReference type="ARBA" id="ARBA00022989"/>
    </source>
</evidence>
<comment type="subcellular location">
    <subcellularLocation>
        <location evidence="1">Cell inner membrane</location>
        <topology evidence="1">Multi-pass membrane protein</topology>
    </subcellularLocation>
</comment>
<feature type="transmembrane region" description="Helical" evidence="9">
    <location>
        <begin position="306"/>
        <end position="328"/>
    </location>
</feature>
<evidence type="ECO:0000313" key="12">
    <source>
        <dbReference type="Proteomes" id="UP000245771"/>
    </source>
</evidence>
<dbReference type="GeneID" id="37020443"/>
<proteinExistence type="predicted"/>
<keyword evidence="2" id="KW-0813">Transport</keyword>
<evidence type="ECO:0000256" key="10">
    <source>
        <dbReference type="SAM" id="SignalP"/>
    </source>
</evidence>
<sequence>MALQIAPGFTPLHSFLGGLMLASGVHAMLRELGMVLGISGFFHTNVRNMCIDTEAKEEQSNHKQDPQKIHHSISPEDDAIQQSDNANASSSRLFIHGLIAGGALLAASRTPLEIGLGMPIFDAHDIKFQIGKGLSAGILSQQAVERFVPVALWGLLVGLGTKIGNGCTSGHFLCGLSRLSFRSIAATATFFSIAVLTNVLVNPVKPFTRKAILAAQTDLPSLWAVLLMQIPAVFYLFIIPYFVKAKAEKKGVTEDELKATHEQAGKASSFLIGLHFALGLAMTGMLRPSKVLGFLNLSPDRIRSGHWDPSLAFVALGGIVASSIGWFADVKPRVERSKTKSATTEDKPLYWRSSPKWRLPNRKSIDIKLIFGSVLFGIGWGVTGLCPGPALVGFGASTLPAPQDSNALVHLANRGIFVGAVGLGGLIAGNFV</sequence>
<dbReference type="Proteomes" id="UP000245771">
    <property type="component" value="Unassembled WGS sequence"/>
</dbReference>
<dbReference type="RefSeq" id="XP_025355416.1">
    <property type="nucleotide sequence ID" value="XM_025498662.1"/>
</dbReference>
<keyword evidence="5 9" id="KW-0812">Transmembrane</keyword>
<dbReference type="Pfam" id="PF20398">
    <property type="entry name" value="DUF6691"/>
    <property type="match status" value="1"/>
</dbReference>
<evidence type="ECO:0000256" key="3">
    <source>
        <dbReference type="ARBA" id="ARBA00022475"/>
    </source>
</evidence>
<dbReference type="PANTHER" id="PTHR30574:SF1">
    <property type="entry name" value="SULPHUR TRANSPORT DOMAIN-CONTAINING PROTEIN"/>
    <property type="match status" value="1"/>
</dbReference>
<dbReference type="InterPro" id="IPR046513">
    <property type="entry name" value="DUF6691"/>
</dbReference>
<reference evidence="11 12" key="1">
    <citation type="journal article" date="2018" name="Mol. Biol. Evol.">
        <title>Broad Genomic Sampling Reveals a Smut Pathogenic Ancestry of the Fungal Clade Ustilaginomycotina.</title>
        <authorList>
            <person name="Kijpornyongpan T."/>
            <person name="Mondo S.J."/>
            <person name="Barry K."/>
            <person name="Sandor L."/>
            <person name="Lee J."/>
            <person name="Lipzen A."/>
            <person name="Pangilinan J."/>
            <person name="LaButti K."/>
            <person name="Hainaut M."/>
            <person name="Henrissat B."/>
            <person name="Grigoriev I.V."/>
            <person name="Spatafora J.W."/>
            <person name="Aime M.C."/>
        </authorList>
    </citation>
    <scope>NUCLEOTIDE SEQUENCE [LARGE SCALE GENOMIC DNA]</scope>
    <source>
        <strain evidence="11 12">MCA 3882</strain>
    </source>
</reference>
<protein>
    <recommendedName>
        <fullName evidence="13">Sulphur transport domain-containing protein</fullName>
    </recommendedName>
</protein>
<feature type="signal peptide" evidence="10">
    <location>
        <begin position="1"/>
        <end position="27"/>
    </location>
</feature>
<keyword evidence="4" id="KW-0997">Cell inner membrane</keyword>
<keyword evidence="12" id="KW-1185">Reference proteome</keyword>
<evidence type="ECO:0000256" key="2">
    <source>
        <dbReference type="ARBA" id="ARBA00022448"/>
    </source>
</evidence>
<dbReference type="OrthoDB" id="10254418at2759"/>
<feature type="transmembrane region" description="Helical" evidence="9">
    <location>
        <begin position="264"/>
        <end position="286"/>
    </location>
</feature>
<organism evidence="11 12">
    <name type="scientific">Meira miltonrushii</name>
    <dbReference type="NCBI Taxonomy" id="1280837"/>
    <lineage>
        <taxon>Eukaryota</taxon>
        <taxon>Fungi</taxon>
        <taxon>Dikarya</taxon>
        <taxon>Basidiomycota</taxon>
        <taxon>Ustilaginomycotina</taxon>
        <taxon>Exobasidiomycetes</taxon>
        <taxon>Exobasidiales</taxon>
        <taxon>Brachybasidiaceae</taxon>
        <taxon>Meira</taxon>
    </lineage>
</organism>
<keyword evidence="3" id="KW-1003">Cell membrane</keyword>
<keyword evidence="6 9" id="KW-1133">Transmembrane helix</keyword>
<feature type="transmembrane region" description="Helical" evidence="9">
    <location>
        <begin position="221"/>
        <end position="243"/>
    </location>
</feature>
<evidence type="ECO:0000256" key="5">
    <source>
        <dbReference type="ARBA" id="ARBA00022692"/>
    </source>
</evidence>
<dbReference type="PANTHER" id="PTHR30574">
    <property type="entry name" value="INNER MEMBRANE PROTEIN YEDE"/>
    <property type="match status" value="1"/>
</dbReference>
<keyword evidence="7 9" id="KW-0472">Membrane</keyword>
<feature type="transmembrane region" description="Helical" evidence="9">
    <location>
        <begin position="411"/>
        <end position="431"/>
    </location>
</feature>
<dbReference type="InterPro" id="IPR007272">
    <property type="entry name" value="Sulf_transp_TsuA/YedE"/>
</dbReference>
<evidence type="ECO:0000256" key="9">
    <source>
        <dbReference type="SAM" id="Phobius"/>
    </source>
</evidence>
<evidence type="ECO:0008006" key="13">
    <source>
        <dbReference type="Google" id="ProtNLM"/>
    </source>
</evidence>
<feature type="transmembrane region" description="Helical" evidence="9">
    <location>
        <begin position="369"/>
        <end position="391"/>
    </location>
</feature>
<dbReference type="EMBL" id="KZ819603">
    <property type="protein sequence ID" value="PWN35114.1"/>
    <property type="molecule type" value="Genomic_DNA"/>
</dbReference>
<gene>
    <name evidence="11" type="ORF">FA14DRAFT_160410</name>
</gene>
<feature type="region of interest" description="Disordered" evidence="8">
    <location>
        <begin position="55"/>
        <end position="82"/>
    </location>
</feature>
<feature type="transmembrane region" description="Helical" evidence="9">
    <location>
        <begin position="179"/>
        <end position="201"/>
    </location>
</feature>
<dbReference type="InParanoid" id="A0A316VCT2"/>